<dbReference type="OrthoDB" id="2121828at2759"/>
<organism evidence="4 5">
    <name type="scientific">Stachybotrys elegans</name>
    <dbReference type="NCBI Taxonomy" id="80388"/>
    <lineage>
        <taxon>Eukaryota</taxon>
        <taxon>Fungi</taxon>
        <taxon>Dikarya</taxon>
        <taxon>Ascomycota</taxon>
        <taxon>Pezizomycotina</taxon>
        <taxon>Sordariomycetes</taxon>
        <taxon>Hypocreomycetidae</taxon>
        <taxon>Hypocreales</taxon>
        <taxon>Stachybotryaceae</taxon>
        <taxon>Stachybotrys</taxon>
    </lineage>
</organism>
<evidence type="ECO:0000313" key="4">
    <source>
        <dbReference type="EMBL" id="KAH7323112.1"/>
    </source>
</evidence>
<gene>
    <name evidence="4" type="ORF">B0I35DRAFT_351001</name>
</gene>
<evidence type="ECO:0000259" key="3">
    <source>
        <dbReference type="Pfam" id="PF07732"/>
    </source>
</evidence>
<dbReference type="InterPro" id="IPR045087">
    <property type="entry name" value="Cu-oxidase_fam"/>
</dbReference>
<comment type="similarity">
    <text evidence="1">Belongs to the multicopper oxidase family.</text>
</comment>
<evidence type="ECO:0000256" key="2">
    <source>
        <dbReference type="ARBA" id="ARBA00023008"/>
    </source>
</evidence>
<comment type="caution">
    <text evidence="4">The sequence shown here is derived from an EMBL/GenBank/DDBJ whole genome shotgun (WGS) entry which is preliminary data.</text>
</comment>
<protein>
    <recommendedName>
        <fullName evidence="3">Plastocyanin-like domain-containing protein</fullName>
    </recommendedName>
</protein>
<dbReference type="GO" id="GO:0016491">
    <property type="term" value="F:oxidoreductase activity"/>
    <property type="evidence" value="ECO:0007669"/>
    <property type="project" value="TreeGrafter"/>
</dbReference>
<keyword evidence="5" id="KW-1185">Reference proteome</keyword>
<accession>A0A8K0SV42</accession>
<dbReference type="GO" id="GO:0005507">
    <property type="term" value="F:copper ion binding"/>
    <property type="evidence" value="ECO:0007669"/>
    <property type="project" value="InterPro"/>
</dbReference>
<keyword evidence="2" id="KW-0186">Copper</keyword>
<dbReference type="Pfam" id="PF07732">
    <property type="entry name" value="Cu-oxidase_3"/>
    <property type="match status" value="1"/>
</dbReference>
<dbReference type="Proteomes" id="UP000813444">
    <property type="component" value="Unassembled WGS sequence"/>
</dbReference>
<dbReference type="InterPro" id="IPR008972">
    <property type="entry name" value="Cupredoxin"/>
</dbReference>
<sequence length="134" mass="14960">GVSSVTQCPLPVGEYMAYTWKATQYGSSWYHSHFALQAFQGVFGGIVIDGRTTADCDQDLGMIFLNDWDHHAVDEQYSSAQWPGPPIFTTGLINRTNVFGYHNNEDQTGSRLNISFAANLRLMATRWGGRALHE</sequence>
<dbReference type="EMBL" id="JAGPNK010000004">
    <property type="protein sequence ID" value="KAH7323112.1"/>
    <property type="molecule type" value="Genomic_DNA"/>
</dbReference>
<feature type="non-terminal residue" evidence="4">
    <location>
        <position position="1"/>
    </location>
</feature>
<dbReference type="SUPFAM" id="SSF49503">
    <property type="entry name" value="Cupredoxins"/>
    <property type="match status" value="2"/>
</dbReference>
<dbReference type="PANTHER" id="PTHR11709:SF502">
    <property type="entry name" value="MULTICOPPER OXIDASE"/>
    <property type="match status" value="1"/>
</dbReference>
<name>A0A8K0SV42_9HYPO</name>
<reference evidence="4" key="1">
    <citation type="journal article" date="2021" name="Nat. Commun.">
        <title>Genetic determinants of endophytism in the Arabidopsis root mycobiome.</title>
        <authorList>
            <person name="Mesny F."/>
            <person name="Miyauchi S."/>
            <person name="Thiergart T."/>
            <person name="Pickel B."/>
            <person name="Atanasova L."/>
            <person name="Karlsson M."/>
            <person name="Huettel B."/>
            <person name="Barry K.W."/>
            <person name="Haridas S."/>
            <person name="Chen C."/>
            <person name="Bauer D."/>
            <person name="Andreopoulos W."/>
            <person name="Pangilinan J."/>
            <person name="LaButti K."/>
            <person name="Riley R."/>
            <person name="Lipzen A."/>
            <person name="Clum A."/>
            <person name="Drula E."/>
            <person name="Henrissat B."/>
            <person name="Kohler A."/>
            <person name="Grigoriev I.V."/>
            <person name="Martin F.M."/>
            <person name="Hacquard S."/>
        </authorList>
    </citation>
    <scope>NUCLEOTIDE SEQUENCE</scope>
    <source>
        <strain evidence="4">MPI-CAGE-CH-0235</strain>
    </source>
</reference>
<dbReference type="AlphaFoldDB" id="A0A8K0SV42"/>
<dbReference type="Gene3D" id="2.60.40.420">
    <property type="entry name" value="Cupredoxins - blue copper proteins"/>
    <property type="match status" value="2"/>
</dbReference>
<evidence type="ECO:0000313" key="5">
    <source>
        <dbReference type="Proteomes" id="UP000813444"/>
    </source>
</evidence>
<dbReference type="InterPro" id="IPR011707">
    <property type="entry name" value="Cu-oxidase-like_N"/>
</dbReference>
<proteinExistence type="inferred from homology"/>
<dbReference type="PANTHER" id="PTHR11709">
    <property type="entry name" value="MULTI-COPPER OXIDASE"/>
    <property type="match status" value="1"/>
</dbReference>
<feature type="domain" description="Plastocyanin-like" evidence="3">
    <location>
        <begin position="1"/>
        <end position="51"/>
    </location>
</feature>
<evidence type="ECO:0000256" key="1">
    <source>
        <dbReference type="ARBA" id="ARBA00010609"/>
    </source>
</evidence>